<sequence>MSAYELEFACLIPKSKSEDLTQEPFFTYKSTEYKKTLRFRIPACKPITSRLGRFWNWMRFVWSHSRSRKYRRICYTFVLSVLIIFLTTVYIATPLLFKFSSSVRRHVIFSPTVAPHGSFNEVIEIYTDYNSKTLYKPKNLYVAVNKEGSARLGVWRLSQHAIRPSSGGYNRQLPVDNVTTNNYLLYFHDGYGNRRDYITDYSKLSYLFNVIAFDYRAYGDSYDGSLNEEGLVRDGVQLYKWLRSQVNASIYFWGDNLGSAIAAHTVAQLERENLYPCGILLENGFTTMGEQLGYSWFIARMNWYTPWYKTVITDTLAENDLSFNTNKHLNEISCPIRFLEWEYHRAKRFNVKTSYDDYYSQGFLLNAKNAISFNRYYKTERVWTDQNFLRSFVKDGRSHCDSKKL</sequence>
<accession>A0A1Y1KM14</accession>
<dbReference type="KEGG" id="ppyr:116181522"/>
<dbReference type="InterPro" id="IPR029058">
    <property type="entry name" value="AB_hydrolase_fold"/>
</dbReference>
<proteinExistence type="predicted"/>
<dbReference type="KEGG" id="ppyr:116181521"/>
<keyword evidence="1" id="KW-0472">Membrane</keyword>
<evidence type="ECO:0000313" key="2">
    <source>
        <dbReference type="EMBL" id="JAV61270.1"/>
    </source>
</evidence>
<dbReference type="SUPFAM" id="SSF53474">
    <property type="entry name" value="alpha/beta-Hydrolases"/>
    <property type="match status" value="1"/>
</dbReference>
<dbReference type="GeneID" id="116181522"/>
<dbReference type="GO" id="GO:0052651">
    <property type="term" value="P:monoacylglycerol catabolic process"/>
    <property type="evidence" value="ECO:0007669"/>
    <property type="project" value="TreeGrafter"/>
</dbReference>
<evidence type="ECO:0000256" key="1">
    <source>
        <dbReference type="SAM" id="Phobius"/>
    </source>
</evidence>
<dbReference type="OrthoDB" id="10249433at2759"/>
<evidence type="ECO:0008006" key="3">
    <source>
        <dbReference type="Google" id="ProtNLM"/>
    </source>
</evidence>
<dbReference type="AlphaFoldDB" id="A0A1Y1KM14"/>
<dbReference type="EMBL" id="GEZM01082791">
    <property type="protein sequence ID" value="JAV61270.1"/>
    <property type="molecule type" value="Transcribed_RNA"/>
</dbReference>
<dbReference type="RefSeq" id="XP_031357773.1">
    <property type="nucleotide sequence ID" value="XM_031501913.1"/>
</dbReference>
<dbReference type="GO" id="GO:0005789">
    <property type="term" value="C:endoplasmic reticulum membrane"/>
    <property type="evidence" value="ECO:0007669"/>
    <property type="project" value="TreeGrafter"/>
</dbReference>
<dbReference type="RefSeq" id="XP_031357772.1">
    <property type="nucleotide sequence ID" value="XM_031501912.1"/>
</dbReference>
<feature type="transmembrane region" description="Helical" evidence="1">
    <location>
        <begin position="73"/>
        <end position="97"/>
    </location>
</feature>
<organism evidence="2">
    <name type="scientific">Photinus pyralis</name>
    <name type="common">Common eastern firefly</name>
    <name type="synonym">Lampyris pyralis</name>
    <dbReference type="NCBI Taxonomy" id="7054"/>
    <lineage>
        <taxon>Eukaryota</taxon>
        <taxon>Metazoa</taxon>
        <taxon>Ecdysozoa</taxon>
        <taxon>Arthropoda</taxon>
        <taxon>Hexapoda</taxon>
        <taxon>Insecta</taxon>
        <taxon>Pterygota</taxon>
        <taxon>Neoptera</taxon>
        <taxon>Endopterygota</taxon>
        <taxon>Coleoptera</taxon>
        <taxon>Polyphaga</taxon>
        <taxon>Elateriformia</taxon>
        <taxon>Elateroidea</taxon>
        <taxon>Lampyridae</taxon>
        <taxon>Lampyrinae</taxon>
        <taxon>Photinus</taxon>
    </lineage>
</organism>
<dbReference type="GO" id="GO:0004622">
    <property type="term" value="F:phosphatidylcholine lysophospholipase activity"/>
    <property type="evidence" value="ECO:0007669"/>
    <property type="project" value="TreeGrafter"/>
</dbReference>
<dbReference type="GO" id="GO:0006660">
    <property type="term" value="P:phosphatidylserine catabolic process"/>
    <property type="evidence" value="ECO:0007669"/>
    <property type="project" value="TreeGrafter"/>
</dbReference>
<dbReference type="PANTHER" id="PTHR12277">
    <property type="entry name" value="ALPHA/BETA HYDROLASE DOMAIN-CONTAINING PROTEIN"/>
    <property type="match status" value="1"/>
</dbReference>
<reference evidence="2" key="1">
    <citation type="journal article" date="2016" name="Sci. Rep.">
        <title>Molecular characterization of firefly nuptial gifts: a multi-omics approach sheds light on postcopulatory sexual selection.</title>
        <authorList>
            <person name="Al-Wathiqui N."/>
            <person name="Fallon T.R."/>
            <person name="South A."/>
            <person name="Weng J.K."/>
            <person name="Lewis S.M."/>
        </authorList>
    </citation>
    <scope>NUCLEOTIDE SEQUENCE</scope>
</reference>
<keyword evidence="1" id="KW-1133">Transmembrane helix</keyword>
<name>A0A1Y1KM14_PHOPY</name>
<dbReference type="GO" id="GO:0047372">
    <property type="term" value="F:monoacylglycerol lipase activity"/>
    <property type="evidence" value="ECO:0007669"/>
    <property type="project" value="TreeGrafter"/>
</dbReference>
<dbReference type="GeneID" id="116181521"/>
<keyword evidence="1" id="KW-0812">Transmembrane</keyword>
<dbReference type="Gene3D" id="3.40.50.1820">
    <property type="entry name" value="alpha/beta hydrolase"/>
    <property type="match status" value="1"/>
</dbReference>
<protein>
    <recommendedName>
        <fullName evidence="3">Serine aminopeptidase S33 domain-containing protein</fullName>
    </recommendedName>
</protein>
<dbReference type="PANTHER" id="PTHR12277:SF194">
    <property type="entry name" value="FI04476P"/>
    <property type="match status" value="1"/>
</dbReference>